<dbReference type="STRING" id="1676925.ENSPKIP00000010993"/>
<keyword evidence="2" id="KW-0812">Transmembrane</keyword>
<keyword evidence="2" id="KW-0472">Membrane</keyword>
<evidence type="ECO:0000313" key="3">
    <source>
        <dbReference type="Ensembl" id="ENSPKIP00000010993.1"/>
    </source>
</evidence>
<dbReference type="Proteomes" id="UP000261540">
    <property type="component" value="Unplaced"/>
</dbReference>
<dbReference type="KEGG" id="pki:111840630"/>
<keyword evidence="2" id="KW-1133">Transmembrane helix</keyword>
<evidence type="ECO:0000313" key="4">
    <source>
        <dbReference type="Proteomes" id="UP000261540"/>
    </source>
</evidence>
<reference evidence="3" key="2">
    <citation type="submission" date="2025-09" db="UniProtKB">
        <authorList>
            <consortium name="Ensembl"/>
        </authorList>
    </citation>
    <scope>IDENTIFICATION</scope>
</reference>
<dbReference type="GeneTree" id="ENSGT00940000173998"/>
<feature type="region of interest" description="Disordered" evidence="1">
    <location>
        <begin position="333"/>
        <end position="353"/>
    </location>
</feature>
<feature type="compositionally biased region" description="Polar residues" evidence="1">
    <location>
        <begin position="772"/>
        <end position="786"/>
    </location>
</feature>
<proteinExistence type="predicted"/>
<evidence type="ECO:0000256" key="1">
    <source>
        <dbReference type="SAM" id="MobiDB-lite"/>
    </source>
</evidence>
<keyword evidence="4" id="KW-1185">Reference proteome</keyword>
<feature type="region of interest" description="Disordered" evidence="1">
    <location>
        <begin position="722"/>
        <end position="786"/>
    </location>
</feature>
<feature type="compositionally biased region" description="Polar residues" evidence="1">
    <location>
        <begin position="754"/>
        <end position="763"/>
    </location>
</feature>
<evidence type="ECO:0000256" key="2">
    <source>
        <dbReference type="SAM" id="Phobius"/>
    </source>
</evidence>
<reference evidence="3" key="1">
    <citation type="submission" date="2025-08" db="UniProtKB">
        <authorList>
            <consortium name="Ensembl"/>
        </authorList>
    </citation>
    <scope>IDENTIFICATION</scope>
</reference>
<protein>
    <submittedName>
        <fullName evidence="3">Extensin-like</fullName>
    </submittedName>
</protein>
<feature type="transmembrane region" description="Helical" evidence="2">
    <location>
        <begin position="37"/>
        <end position="56"/>
    </location>
</feature>
<name>A0A3B3QXY8_9TELE</name>
<organism evidence="3 4">
    <name type="scientific">Paramormyrops kingsleyae</name>
    <dbReference type="NCBI Taxonomy" id="1676925"/>
    <lineage>
        <taxon>Eukaryota</taxon>
        <taxon>Metazoa</taxon>
        <taxon>Chordata</taxon>
        <taxon>Craniata</taxon>
        <taxon>Vertebrata</taxon>
        <taxon>Euteleostomi</taxon>
        <taxon>Actinopterygii</taxon>
        <taxon>Neopterygii</taxon>
        <taxon>Teleostei</taxon>
        <taxon>Osteoglossocephala</taxon>
        <taxon>Osteoglossomorpha</taxon>
        <taxon>Osteoglossiformes</taxon>
        <taxon>Mormyridae</taxon>
        <taxon>Paramormyrops</taxon>
    </lineage>
</organism>
<accession>A0A3B3QXY8</accession>
<sequence>MRVLPANKTHLERSTACCECLECINSFLFVMLWEERLGMLLLVPISALIMCTLVVAEEVRKPGVVPLFQPIEASKGNDSSSHVTYGRIILEHSRTTEDGDYITQNGERLHGKTPDVAEYDYQSDFDWRHLEKLQEEASSSFGPRGPAVESLLQMKPMVECGADIMTLRVKGGSLLYLLVDRGEASPLPLSNLPPQCGYSLRTTWRDTVFMAPYDGCYGVKEGDNYVLPLRWGGTPLKMTCPARPHVATSPSVSCHPSGMVVTIPGSGDASKLMIMYNGAWNPLLWVSVQCGYSVVTHSGGLVVTAPFATCGEIKDGMYTLEFMEGKVKLSCPSQPLTGSPSVSPPPSPKPSQTTVSYLKLAIMTPSEPYFTPPPQTVTPASAPVTFKLQRPVSWHLMVPRPHLPTHAPVPPKPVTHTVYKPLPTRPVPPSHKHPTPPAAHPHVPHLWNTNNPLIPVYPPFPFPPKSALKTPAPVIPKLAPPFPGLPTPVVPKLAPPFPGLPTPVVPKLAPPFPGLPTPVVPKLAPPFPGLPHTPHKIPWHFNLFQTPVPSHPHFYPRPPKPTPQIPIFLRPPPQMTPHPLSDPLYTPIPKPVAHHPVHGSPAHPHHTDLFYPSLPKPPVLPPVVPPPVRPVGPAVPCIFPPCPWLPVFHNHMYFNLGSHFIDCAQTHPGKPSTFPNFMLPYHSRHHNLQESSVSPRRHYDNHGPASQPFHSWDLVVPFSKPSSHMETKHRGSPPQPYNPSFYWNPAHPKPPELKQTSYPQNSEPVLDEHSGSRSAATSLSVSLGSR</sequence>
<dbReference type="OrthoDB" id="8956920at2759"/>
<dbReference type="AlphaFoldDB" id="A0A3B3QXY8"/>
<dbReference type="Ensembl" id="ENSPKIT00000035132.1">
    <property type="protein sequence ID" value="ENSPKIP00000010993.1"/>
    <property type="gene ID" value="ENSPKIG00000025487.1"/>
</dbReference>